<dbReference type="HOGENOM" id="CLU_000604_101_0_4"/>
<dbReference type="eggNOG" id="COG1134">
    <property type="taxonomic scope" value="Bacteria"/>
</dbReference>
<dbReference type="PATRIC" id="fig|365046.3.peg.897"/>
<evidence type="ECO:0000256" key="5">
    <source>
        <dbReference type="ARBA" id="ARBA00022840"/>
    </source>
</evidence>
<sequence length="448" mass="48971">MSSEPIIEVQGLAKAYQIYNSPRDRLRQLVALGGRKHYREYLALNGLSFAVTRGETLGVIGRNGAGKSTLLQLICGTLSPTAGSIAVRGRVAALLELGAGFNPEFTGRENIAVAGALYGLSRQQVEERMERILSFAEIGAFVDQPVKTYSSGMFVRLAFALIAHVDADVLVVDEALAVGDVYFQQKCMRFLRRFQEGGGTMLFVSHDTAAVMNLCRTALWLRQPSAGDYVLGPAETVCKAYLQDFYARQEESLRSSSPLDAAAAPAKDDVIEWLADPFAENMVEVSPYNHAAESFGQGGGRFVSAGFHDPEGRLLTTLRGGDQVVLRLQARMEQPIADPAFGITIKDRLGQFIFSESTDSAFRSSRPVFAPGDVVTVEFSFRMPILLQGHYTLDIAFAEGLGHEHTQHHWVHDALVLTSLRGRLVQGICGLPDLAVRLSRHPAREEAL</sequence>
<protein>
    <submittedName>
        <fullName evidence="7">Candidate ABC type polysaccharide/polyol phosphate export systems that might be involved in cell envelope biogenesis, ATP-binding component</fullName>
    </submittedName>
</protein>
<dbReference type="InterPro" id="IPR017871">
    <property type="entry name" value="ABC_transporter-like_CS"/>
</dbReference>
<dbReference type="PROSITE" id="PS00211">
    <property type="entry name" value="ABC_TRANSPORTER_1"/>
    <property type="match status" value="1"/>
</dbReference>
<dbReference type="KEGG" id="rta:Rta_08730"/>
<dbReference type="GO" id="GO:0016020">
    <property type="term" value="C:membrane"/>
    <property type="evidence" value="ECO:0007669"/>
    <property type="project" value="InterPro"/>
</dbReference>
<gene>
    <name evidence="7" type="ordered locus">Rta_08730</name>
</gene>
<dbReference type="SUPFAM" id="SSF52540">
    <property type="entry name" value="P-loop containing nucleoside triphosphate hydrolases"/>
    <property type="match status" value="1"/>
</dbReference>
<dbReference type="PANTHER" id="PTHR46743:SF2">
    <property type="entry name" value="TEICHOIC ACIDS EXPORT ATP-BINDING PROTEIN TAGH"/>
    <property type="match status" value="1"/>
</dbReference>
<reference evidence="7 8" key="2">
    <citation type="journal article" date="2011" name="PLoS ONE">
        <title>The Cyst-Dividing Bacterium Ramlibacter tataouinensis TTB310 Genome Reveals a Well-Stocked Toolbox for Adaptation to a Desert Environment.</title>
        <authorList>
            <person name="De Luca G."/>
            <person name="Barakat M."/>
            <person name="Ortet P."/>
            <person name="Fochesato S."/>
            <person name="Jourlin-Castelli C."/>
            <person name="Ansaldi M."/>
            <person name="Py B."/>
            <person name="Fichant G."/>
            <person name="Coutinho P.M."/>
            <person name="Voulhoux R."/>
            <person name="Bastien O."/>
            <person name="Marechal E."/>
            <person name="Henrissat B."/>
            <person name="Quentin Y."/>
            <person name="Noirot P."/>
            <person name="Filloux A."/>
            <person name="Mejean V."/>
            <person name="Dubow M.S."/>
            <person name="Barras F."/>
            <person name="Barbe V."/>
            <person name="Weissenbach J."/>
            <person name="Mihalcescu I."/>
            <person name="Vermeglio A."/>
            <person name="Achouak W."/>
            <person name="Heulin T."/>
        </authorList>
    </citation>
    <scope>NUCLEOTIDE SEQUENCE [LARGE SCALE GENOMIC DNA]</scope>
    <source>
        <strain evidence="8">ATCC BAA-407 / DSM 14655 / LMG 21543 / TTB310</strain>
    </source>
</reference>
<evidence type="ECO:0000256" key="4">
    <source>
        <dbReference type="ARBA" id="ARBA00022741"/>
    </source>
</evidence>
<dbReference type="SMART" id="SM00382">
    <property type="entry name" value="AAA"/>
    <property type="match status" value="1"/>
</dbReference>
<dbReference type="Pfam" id="PF14524">
    <property type="entry name" value="Wzt_C"/>
    <property type="match status" value="1"/>
</dbReference>
<dbReference type="InterPro" id="IPR015860">
    <property type="entry name" value="ABC_transpr_TagH-like"/>
</dbReference>
<dbReference type="GO" id="GO:0016887">
    <property type="term" value="F:ATP hydrolysis activity"/>
    <property type="evidence" value="ECO:0007669"/>
    <property type="project" value="InterPro"/>
</dbReference>
<dbReference type="STRING" id="365046.Rta_08730"/>
<comment type="similarity">
    <text evidence="1">Belongs to the ABC transporter superfamily.</text>
</comment>
<keyword evidence="4" id="KW-0547">Nucleotide-binding</keyword>
<dbReference type="AlphaFoldDB" id="F5XYW7"/>
<keyword evidence="3" id="KW-0472">Membrane</keyword>
<dbReference type="OrthoDB" id="9778870at2"/>
<dbReference type="Proteomes" id="UP000008385">
    <property type="component" value="Chromosome"/>
</dbReference>
<dbReference type="RefSeq" id="WP_013900188.1">
    <property type="nucleotide sequence ID" value="NC_015677.1"/>
</dbReference>
<dbReference type="CDD" id="cd03220">
    <property type="entry name" value="ABC_KpsT_Wzt"/>
    <property type="match status" value="1"/>
</dbReference>
<accession>F5XYW7</accession>
<dbReference type="InterPro" id="IPR003439">
    <property type="entry name" value="ABC_transporter-like_ATP-bd"/>
</dbReference>
<keyword evidence="5 7" id="KW-0067">ATP-binding</keyword>
<dbReference type="PROSITE" id="PS50893">
    <property type="entry name" value="ABC_TRANSPORTER_2"/>
    <property type="match status" value="1"/>
</dbReference>
<dbReference type="Gene3D" id="2.70.50.60">
    <property type="entry name" value="abc- transporter (atp binding component) like domain"/>
    <property type="match status" value="1"/>
</dbReference>
<dbReference type="InterPro" id="IPR003593">
    <property type="entry name" value="AAA+_ATPase"/>
</dbReference>
<reference evidence="8" key="1">
    <citation type="submission" date="2006-01" db="EMBL/GenBank/DDBJ databases">
        <title>Genome of the cyst-dividing bacterium Ramlibacter tataouinensis.</title>
        <authorList>
            <person name="Barakat M."/>
            <person name="Ortet P."/>
            <person name="De Luca G."/>
            <person name="Jourlin-Castelli C."/>
            <person name="Ansaldi M."/>
            <person name="Py B."/>
            <person name="Fichant G."/>
            <person name="Coutinho P."/>
            <person name="Voulhoux R."/>
            <person name="Bastien O."/>
            <person name="Roy S."/>
            <person name="Marechal E."/>
            <person name="Henrissat B."/>
            <person name="Quentin Y."/>
            <person name="Noirot P."/>
            <person name="Filloux A."/>
            <person name="Mejean V."/>
            <person name="DuBow M."/>
            <person name="Barras F."/>
            <person name="Heulin T."/>
        </authorList>
    </citation>
    <scope>NUCLEOTIDE SEQUENCE [LARGE SCALE GENOMIC DNA]</scope>
    <source>
        <strain evidence="8">ATCC BAA-407 / DSM 14655 / LMG 21543 / TTB310</strain>
    </source>
</reference>
<keyword evidence="3" id="KW-1003">Cell membrane</keyword>
<proteinExistence type="inferred from homology"/>
<evidence type="ECO:0000256" key="3">
    <source>
        <dbReference type="ARBA" id="ARBA00022475"/>
    </source>
</evidence>
<dbReference type="GO" id="GO:0005524">
    <property type="term" value="F:ATP binding"/>
    <property type="evidence" value="ECO:0007669"/>
    <property type="project" value="UniProtKB-KW"/>
</dbReference>
<evidence type="ECO:0000313" key="7">
    <source>
        <dbReference type="EMBL" id="AEG91955.1"/>
    </source>
</evidence>
<dbReference type="GO" id="GO:0140359">
    <property type="term" value="F:ABC-type transporter activity"/>
    <property type="evidence" value="ECO:0007669"/>
    <property type="project" value="InterPro"/>
</dbReference>
<dbReference type="EMBL" id="CP000245">
    <property type="protein sequence ID" value="AEG91955.1"/>
    <property type="molecule type" value="Genomic_DNA"/>
</dbReference>
<evidence type="ECO:0000259" key="6">
    <source>
        <dbReference type="PROSITE" id="PS50893"/>
    </source>
</evidence>
<dbReference type="InterPro" id="IPR027417">
    <property type="entry name" value="P-loop_NTPase"/>
</dbReference>
<dbReference type="PANTHER" id="PTHR46743">
    <property type="entry name" value="TEICHOIC ACIDS EXPORT ATP-BINDING PROTEIN TAGH"/>
    <property type="match status" value="1"/>
</dbReference>
<keyword evidence="2" id="KW-0813">Transport</keyword>
<feature type="domain" description="ABC transporter" evidence="6">
    <location>
        <begin position="24"/>
        <end position="258"/>
    </location>
</feature>
<keyword evidence="8" id="KW-1185">Reference proteome</keyword>
<dbReference type="Pfam" id="PF00005">
    <property type="entry name" value="ABC_tran"/>
    <property type="match status" value="1"/>
</dbReference>
<dbReference type="InterPro" id="IPR050683">
    <property type="entry name" value="Bact_Polysacc_Export_ATP-bd"/>
</dbReference>
<evidence type="ECO:0000313" key="8">
    <source>
        <dbReference type="Proteomes" id="UP000008385"/>
    </source>
</evidence>
<dbReference type="InterPro" id="IPR029439">
    <property type="entry name" value="Wzt_C"/>
</dbReference>
<dbReference type="Gene3D" id="3.40.50.300">
    <property type="entry name" value="P-loop containing nucleotide triphosphate hydrolases"/>
    <property type="match status" value="1"/>
</dbReference>
<evidence type="ECO:0000256" key="2">
    <source>
        <dbReference type="ARBA" id="ARBA00022448"/>
    </source>
</evidence>
<dbReference type="CDD" id="cd10147">
    <property type="entry name" value="Wzt_C-like"/>
    <property type="match status" value="1"/>
</dbReference>
<name>F5XYW7_RAMTT</name>
<evidence type="ECO:0000256" key="1">
    <source>
        <dbReference type="ARBA" id="ARBA00005417"/>
    </source>
</evidence>
<organism evidence="7 8">
    <name type="scientific">Ramlibacter tataouinensis (strain ATCC BAA-407 / DSM 14655 / LMG 21543 / TTB310)</name>
    <dbReference type="NCBI Taxonomy" id="365046"/>
    <lineage>
        <taxon>Bacteria</taxon>
        <taxon>Pseudomonadati</taxon>
        <taxon>Pseudomonadota</taxon>
        <taxon>Betaproteobacteria</taxon>
        <taxon>Burkholderiales</taxon>
        <taxon>Comamonadaceae</taxon>
        <taxon>Ramlibacter</taxon>
    </lineage>
</organism>